<evidence type="ECO:0000256" key="1">
    <source>
        <dbReference type="ARBA" id="ARBA00006817"/>
    </source>
</evidence>
<dbReference type="EMBL" id="PYFT01000001">
    <property type="protein sequence ID" value="PSR54519.1"/>
    <property type="molecule type" value="Genomic_DNA"/>
</dbReference>
<reference evidence="3 4" key="1">
    <citation type="submission" date="2018-03" db="EMBL/GenBank/DDBJ databases">
        <title>Adhaeribacter sp. HMF7605 Genome sequencing and assembly.</title>
        <authorList>
            <person name="Kang H."/>
            <person name="Kang J."/>
            <person name="Cha I."/>
            <person name="Kim H."/>
            <person name="Joh K."/>
        </authorList>
    </citation>
    <scope>NUCLEOTIDE SEQUENCE [LARGE SCALE GENOMIC DNA]</scope>
    <source>
        <strain evidence="3 4">HMF7605</strain>
    </source>
</reference>
<gene>
    <name evidence="3" type="ORF">AHMF7605_13865</name>
</gene>
<protein>
    <submittedName>
        <fullName evidence="3">ATPase</fullName>
    </submittedName>
</protein>
<sequence length="175" mass="19867">MTNNKQTVIAKDLANKKLKVVREFAAPLEQVWKAWTESNLLDLWWAPKPWKAKTKSMDFREGGFWLYCMEGPDGTQSWARADFQTIVPQKSFTAVDSFCDENGNKNADFPSMHWKNEFNSISSGTKVEIEISFTDEADMTKILEMGFEEGFTAALGNLDELFLNQFSTGAEKVVS</sequence>
<feature type="domain" description="Activator of Hsp90 ATPase homologue 1/2-like C-terminal" evidence="2">
    <location>
        <begin position="26"/>
        <end position="162"/>
    </location>
</feature>
<comment type="similarity">
    <text evidence="1">Belongs to the AHA1 family.</text>
</comment>
<dbReference type="AlphaFoldDB" id="A0A2T2YG82"/>
<accession>A0A2T2YG82</accession>
<name>A0A2T2YG82_9BACT</name>
<dbReference type="InterPro" id="IPR023393">
    <property type="entry name" value="START-like_dom_sf"/>
</dbReference>
<evidence type="ECO:0000313" key="4">
    <source>
        <dbReference type="Proteomes" id="UP000240357"/>
    </source>
</evidence>
<dbReference type="InterPro" id="IPR013538">
    <property type="entry name" value="ASHA1/2-like_C"/>
</dbReference>
<keyword evidence="4" id="KW-1185">Reference proteome</keyword>
<evidence type="ECO:0000259" key="2">
    <source>
        <dbReference type="Pfam" id="PF08327"/>
    </source>
</evidence>
<dbReference type="Gene3D" id="3.30.530.20">
    <property type="match status" value="1"/>
</dbReference>
<proteinExistence type="inferred from homology"/>
<organism evidence="3 4">
    <name type="scientific">Adhaeribacter arboris</name>
    <dbReference type="NCBI Taxonomy" id="2072846"/>
    <lineage>
        <taxon>Bacteria</taxon>
        <taxon>Pseudomonadati</taxon>
        <taxon>Bacteroidota</taxon>
        <taxon>Cytophagia</taxon>
        <taxon>Cytophagales</taxon>
        <taxon>Hymenobacteraceae</taxon>
        <taxon>Adhaeribacter</taxon>
    </lineage>
</organism>
<dbReference type="Proteomes" id="UP000240357">
    <property type="component" value="Unassembled WGS sequence"/>
</dbReference>
<dbReference type="CDD" id="cd07814">
    <property type="entry name" value="SRPBCC_CalC_Aha1-like"/>
    <property type="match status" value="1"/>
</dbReference>
<dbReference type="RefSeq" id="WP_106930255.1">
    <property type="nucleotide sequence ID" value="NZ_PYFT01000001.1"/>
</dbReference>
<comment type="caution">
    <text evidence="3">The sequence shown here is derived from an EMBL/GenBank/DDBJ whole genome shotgun (WGS) entry which is preliminary data.</text>
</comment>
<dbReference type="Pfam" id="PF08327">
    <property type="entry name" value="AHSA1"/>
    <property type="match status" value="1"/>
</dbReference>
<evidence type="ECO:0000313" key="3">
    <source>
        <dbReference type="EMBL" id="PSR54519.1"/>
    </source>
</evidence>
<dbReference type="SUPFAM" id="SSF55961">
    <property type="entry name" value="Bet v1-like"/>
    <property type="match status" value="1"/>
</dbReference>
<dbReference type="OrthoDB" id="9795306at2"/>